<evidence type="ECO:0000313" key="1">
    <source>
        <dbReference type="EMBL" id="GIF73321.1"/>
    </source>
</evidence>
<keyword evidence="2" id="KW-1185">Reference proteome</keyword>
<reference evidence="1 2" key="1">
    <citation type="submission" date="2021-01" db="EMBL/GenBank/DDBJ databases">
        <title>Whole genome shotgun sequence of Asanoa siamensis NBRC 107932.</title>
        <authorList>
            <person name="Komaki H."/>
            <person name="Tamura T."/>
        </authorList>
    </citation>
    <scope>NUCLEOTIDE SEQUENCE [LARGE SCALE GENOMIC DNA]</scope>
    <source>
        <strain evidence="1 2">NBRC 107932</strain>
    </source>
</reference>
<evidence type="ECO:0000313" key="2">
    <source>
        <dbReference type="Proteomes" id="UP000604117"/>
    </source>
</evidence>
<dbReference type="Proteomes" id="UP000604117">
    <property type="component" value="Unassembled WGS sequence"/>
</dbReference>
<accession>A0ABQ4CPU7</accession>
<protein>
    <submittedName>
        <fullName evidence="1">Uncharacterized protein</fullName>
    </submittedName>
</protein>
<proteinExistence type="predicted"/>
<name>A0ABQ4CPU7_9ACTN</name>
<sequence length="90" mass="10321">MLNVRVMLPYLLARRTDERAPHIRWLYQFAVGQGYRLPPGEQQRLRSAIEERCGRGAAPIELLRLATDDPVAQRMLRDAEDEEARSGTTT</sequence>
<organism evidence="1 2">
    <name type="scientific">Asanoa siamensis</name>
    <dbReference type="NCBI Taxonomy" id="926357"/>
    <lineage>
        <taxon>Bacteria</taxon>
        <taxon>Bacillati</taxon>
        <taxon>Actinomycetota</taxon>
        <taxon>Actinomycetes</taxon>
        <taxon>Micromonosporales</taxon>
        <taxon>Micromonosporaceae</taxon>
        <taxon>Asanoa</taxon>
    </lineage>
</organism>
<comment type="caution">
    <text evidence="1">The sequence shown here is derived from an EMBL/GenBank/DDBJ whole genome shotgun (WGS) entry which is preliminary data.</text>
</comment>
<dbReference type="EMBL" id="BONE01000020">
    <property type="protein sequence ID" value="GIF73321.1"/>
    <property type="molecule type" value="Genomic_DNA"/>
</dbReference>
<gene>
    <name evidence="1" type="ORF">Asi02nite_28390</name>
</gene>